<evidence type="ECO:0000313" key="3">
    <source>
        <dbReference type="Proteomes" id="UP000076532"/>
    </source>
</evidence>
<dbReference type="Pfam" id="PF13358">
    <property type="entry name" value="DDE_3"/>
    <property type="match status" value="1"/>
</dbReference>
<evidence type="ECO:0000313" key="2">
    <source>
        <dbReference type="EMBL" id="KZP27725.1"/>
    </source>
</evidence>
<protein>
    <recommendedName>
        <fullName evidence="1">Tc1-like transposase DDE domain-containing protein</fullName>
    </recommendedName>
</protein>
<sequence length="67" mass="7664">IHLPYLPAYPPDFNPIEEGFSAMKAWLRRNRDYSLVCPPSGLPSSMDPYYLLWDAVYTAMTPSNIRG</sequence>
<name>A0A166QZ67_9AGAM</name>
<dbReference type="OrthoDB" id="2266637at2759"/>
<dbReference type="GO" id="GO:0003676">
    <property type="term" value="F:nucleic acid binding"/>
    <property type="evidence" value="ECO:0007669"/>
    <property type="project" value="InterPro"/>
</dbReference>
<feature type="non-terminal residue" evidence="2">
    <location>
        <position position="67"/>
    </location>
</feature>
<dbReference type="AlphaFoldDB" id="A0A166QZ67"/>
<feature type="non-terminal residue" evidence="2">
    <location>
        <position position="1"/>
    </location>
</feature>
<gene>
    <name evidence="2" type="ORF">FIBSPDRAFT_672021</name>
</gene>
<dbReference type="Proteomes" id="UP000076532">
    <property type="component" value="Unassembled WGS sequence"/>
</dbReference>
<dbReference type="InterPro" id="IPR036397">
    <property type="entry name" value="RNaseH_sf"/>
</dbReference>
<reference evidence="2 3" key="1">
    <citation type="journal article" date="2016" name="Mol. Biol. Evol.">
        <title>Comparative Genomics of Early-Diverging Mushroom-Forming Fungi Provides Insights into the Origins of Lignocellulose Decay Capabilities.</title>
        <authorList>
            <person name="Nagy L.G."/>
            <person name="Riley R."/>
            <person name="Tritt A."/>
            <person name="Adam C."/>
            <person name="Daum C."/>
            <person name="Floudas D."/>
            <person name="Sun H."/>
            <person name="Yadav J.S."/>
            <person name="Pangilinan J."/>
            <person name="Larsson K.H."/>
            <person name="Matsuura K."/>
            <person name="Barry K."/>
            <person name="Labutti K."/>
            <person name="Kuo R."/>
            <person name="Ohm R.A."/>
            <person name="Bhattacharya S.S."/>
            <person name="Shirouzu T."/>
            <person name="Yoshinaga Y."/>
            <person name="Martin F.M."/>
            <person name="Grigoriev I.V."/>
            <person name="Hibbett D.S."/>
        </authorList>
    </citation>
    <scope>NUCLEOTIDE SEQUENCE [LARGE SCALE GENOMIC DNA]</scope>
    <source>
        <strain evidence="2 3">CBS 109695</strain>
    </source>
</reference>
<dbReference type="InterPro" id="IPR038717">
    <property type="entry name" value="Tc1-like_DDE_dom"/>
</dbReference>
<dbReference type="Gene3D" id="3.30.420.10">
    <property type="entry name" value="Ribonuclease H-like superfamily/Ribonuclease H"/>
    <property type="match status" value="1"/>
</dbReference>
<evidence type="ECO:0000259" key="1">
    <source>
        <dbReference type="Pfam" id="PF13358"/>
    </source>
</evidence>
<accession>A0A166QZ67</accession>
<proteinExistence type="predicted"/>
<organism evidence="2 3">
    <name type="scientific">Athelia psychrophila</name>
    <dbReference type="NCBI Taxonomy" id="1759441"/>
    <lineage>
        <taxon>Eukaryota</taxon>
        <taxon>Fungi</taxon>
        <taxon>Dikarya</taxon>
        <taxon>Basidiomycota</taxon>
        <taxon>Agaricomycotina</taxon>
        <taxon>Agaricomycetes</taxon>
        <taxon>Agaricomycetidae</taxon>
        <taxon>Atheliales</taxon>
        <taxon>Atheliaceae</taxon>
        <taxon>Athelia</taxon>
    </lineage>
</organism>
<keyword evidence="3" id="KW-1185">Reference proteome</keyword>
<dbReference type="EMBL" id="KV417507">
    <property type="protein sequence ID" value="KZP27725.1"/>
    <property type="molecule type" value="Genomic_DNA"/>
</dbReference>
<feature type="domain" description="Tc1-like transposase DDE" evidence="1">
    <location>
        <begin position="1"/>
        <end position="33"/>
    </location>
</feature>